<dbReference type="InterPro" id="IPR039309">
    <property type="entry name" value="BT1"/>
</dbReference>
<dbReference type="Proteomes" id="UP000322667">
    <property type="component" value="Chromosome D13"/>
</dbReference>
<proteinExistence type="inferred from homology"/>
<organism evidence="9 10">
    <name type="scientific">Gossypium tomentosum</name>
    <name type="common">Hawaiian cotton</name>
    <name type="synonym">Gossypium sandvicense</name>
    <dbReference type="NCBI Taxonomy" id="34277"/>
    <lineage>
        <taxon>Eukaryota</taxon>
        <taxon>Viridiplantae</taxon>
        <taxon>Streptophyta</taxon>
        <taxon>Embryophyta</taxon>
        <taxon>Tracheophyta</taxon>
        <taxon>Spermatophyta</taxon>
        <taxon>Magnoliopsida</taxon>
        <taxon>eudicotyledons</taxon>
        <taxon>Gunneridae</taxon>
        <taxon>Pentapetalae</taxon>
        <taxon>rosids</taxon>
        <taxon>malvids</taxon>
        <taxon>Malvales</taxon>
        <taxon>Malvaceae</taxon>
        <taxon>Malvoideae</taxon>
        <taxon>Gossypium</taxon>
    </lineage>
</organism>
<dbReference type="PANTHER" id="PTHR31585:SF7">
    <property type="entry name" value="FOLATE-BIOPTERIN TRANSPORTER 4-RELATED"/>
    <property type="match status" value="1"/>
</dbReference>
<feature type="transmembrane region" description="Helical" evidence="8">
    <location>
        <begin position="303"/>
        <end position="321"/>
    </location>
</feature>
<evidence type="ECO:0000256" key="5">
    <source>
        <dbReference type="ARBA" id="ARBA00022989"/>
    </source>
</evidence>
<evidence type="ECO:0000256" key="2">
    <source>
        <dbReference type="ARBA" id="ARBA00007015"/>
    </source>
</evidence>
<dbReference type="SUPFAM" id="SSF103473">
    <property type="entry name" value="MFS general substrate transporter"/>
    <property type="match status" value="1"/>
</dbReference>
<keyword evidence="10" id="KW-1185">Reference proteome</keyword>
<dbReference type="Pfam" id="PF03092">
    <property type="entry name" value="BT1"/>
    <property type="match status" value="1"/>
</dbReference>
<dbReference type="GO" id="GO:0016020">
    <property type="term" value="C:membrane"/>
    <property type="evidence" value="ECO:0007669"/>
    <property type="project" value="UniProtKB-SubCell"/>
</dbReference>
<dbReference type="PANTHER" id="PTHR31585">
    <property type="entry name" value="FOLATE-BIOPTERIN TRANSPORTER 1, CHLOROPLASTIC"/>
    <property type="match status" value="1"/>
</dbReference>
<feature type="transmembrane region" description="Helical" evidence="8">
    <location>
        <begin position="153"/>
        <end position="175"/>
    </location>
</feature>
<feature type="transmembrane region" description="Helical" evidence="8">
    <location>
        <begin position="431"/>
        <end position="458"/>
    </location>
</feature>
<feature type="transmembrane region" description="Helical" evidence="8">
    <location>
        <begin position="364"/>
        <end position="384"/>
    </location>
</feature>
<evidence type="ECO:0000256" key="3">
    <source>
        <dbReference type="ARBA" id="ARBA00022448"/>
    </source>
</evidence>
<dbReference type="InterPro" id="IPR004324">
    <property type="entry name" value="FBT"/>
</dbReference>
<evidence type="ECO:0000313" key="10">
    <source>
        <dbReference type="Proteomes" id="UP000322667"/>
    </source>
</evidence>
<dbReference type="CDD" id="cd17484">
    <property type="entry name" value="MFS_FBT"/>
    <property type="match status" value="1"/>
</dbReference>
<dbReference type="InterPro" id="IPR036259">
    <property type="entry name" value="MFS_trans_sf"/>
</dbReference>
<keyword evidence="4 8" id="KW-0812">Transmembrane</keyword>
<evidence type="ECO:0008006" key="11">
    <source>
        <dbReference type="Google" id="ProtNLM"/>
    </source>
</evidence>
<evidence type="ECO:0000256" key="8">
    <source>
        <dbReference type="SAM" id="Phobius"/>
    </source>
</evidence>
<dbReference type="EMBL" id="CM017635">
    <property type="protein sequence ID" value="TYH35161.1"/>
    <property type="molecule type" value="Genomic_DNA"/>
</dbReference>
<feature type="region of interest" description="Disordered" evidence="7">
    <location>
        <begin position="227"/>
        <end position="268"/>
    </location>
</feature>
<keyword evidence="5 8" id="KW-1133">Transmembrane helix</keyword>
<sequence length="497" mass="54896">MIQCIKQLKTAFGLAFLWLVCLIYFTQGFRSFVWTAVSYQLKDRLKLSPSASQFVFSVSFFPWSIKPIYGILSDCIPIKGKKRIPYLVISTVMSLVPWLILGINASTSSSIGHLMILLTLQNLGSAMADVVVDAMIAEAVQFEKASFAGDLQSLSWLSMAFGGVCGSLLGGYALTNLEIDIIFLLFSILPAIQLFSCGLVEESSMGGEVLSDFCISSDSHHLNGKANDLDEDSSLEKKSNVSTRKRKKIQKKSKKTQLTRRKAQTLSPGKGESLPLLWFQSLKYATYNLYRAFKQPMILRPMAWFFLAHVTVPNLSTVMFYYQTEFLKLEASFWGTVRVIGWLGLMLGTFTYNQYLKKMKLRRILALTHIGLAFLNLFDVILVSRTNVAVGVSDKILVLCGSALSDAVNQFKFMPFLILSGQLCPPGIEGTLFALFMSINNFGSTVGSFVGAGLASILNISSGSFDNLLLGINIQLFCTFIPVVLLFLIPKEATGIA</sequence>
<reference evidence="9 10" key="1">
    <citation type="submission" date="2019-07" db="EMBL/GenBank/DDBJ databases">
        <title>WGS assembly of Gossypium tomentosum.</title>
        <authorList>
            <person name="Chen Z.J."/>
            <person name="Sreedasyam A."/>
            <person name="Ando A."/>
            <person name="Song Q."/>
            <person name="De L."/>
            <person name="Hulse-Kemp A."/>
            <person name="Ding M."/>
            <person name="Ye W."/>
            <person name="Kirkbride R."/>
            <person name="Jenkins J."/>
            <person name="Plott C."/>
            <person name="Lovell J."/>
            <person name="Lin Y.-M."/>
            <person name="Vaughn R."/>
            <person name="Liu B."/>
            <person name="Li W."/>
            <person name="Simpson S."/>
            <person name="Scheffler B."/>
            <person name="Saski C."/>
            <person name="Grover C."/>
            <person name="Hu G."/>
            <person name="Conover J."/>
            <person name="Carlson J."/>
            <person name="Shu S."/>
            <person name="Boston L."/>
            <person name="Williams M."/>
            <person name="Peterson D."/>
            <person name="Mcgee K."/>
            <person name="Jones D."/>
            <person name="Wendel J."/>
            <person name="Stelly D."/>
            <person name="Grimwood J."/>
            <person name="Schmutz J."/>
        </authorList>
    </citation>
    <scope>NUCLEOTIDE SEQUENCE [LARGE SCALE GENOMIC DNA]</scope>
    <source>
        <strain evidence="9">7179.01</strain>
    </source>
</reference>
<comment type="similarity">
    <text evidence="2">Belongs to the major facilitator superfamily. Folate-biopterin transporter (TC 2.A.71) family.</text>
</comment>
<feature type="transmembrane region" description="Helical" evidence="8">
    <location>
        <begin position="12"/>
        <end position="34"/>
    </location>
</feature>
<protein>
    <recommendedName>
        <fullName evidence="11">Major facilitator superfamily (MFS) profile domain-containing protein</fullName>
    </recommendedName>
</protein>
<evidence type="ECO:0000256" key="6">
    <source>
        <dbReference type="ARBA" id="ARBA00023136"/>
    </source>
</evidence>
<dbReference type="NCBIfam" id="TIGR00788">
    <property type="entry name" value="fbt"/>
    <property type="match status" value="1"/>
</dbReference>
<feature type="transmembrane region" description="Helical" evidence="8">
    <location>
        <begin position="84"/>
        <end position="105"/>
    </location>
</feature>
<gene>
    <name evidence="9" type="ORF">ES332_D13G174300v1</name>
</gene>
<feature type="transmembrane region" description="Helical" evidence="8">
    <location>
        <begin position="54"/>
        <end position="72"/>
    </location>
</feature>
<feature type="transmembrane region" description="Helical" evidence="8">
    <location>
        <begin position="470"/>
        <end position="489"/>
    </location>
</feature>
<keyword evidence="3" id="KW-0813">Transport</keyword>
<dbReference type="AlphaFoldDB" id="A0A5D2HYD6"/>
<evidence type="ECO:0000256" key="4">
    <source>
        <dbReference type="ARBA" id="ARBA00022692"/>
    </source>
</evidence>
<evidence type="ECO:0000313" key="9">
    <source>
        <dbReference type="EMBL" id="TYH35161.1"/>
    </source>
</evidence>
<name>A0A5D2HYD6_GOSTO</name>
<dbReference type="Gene3D" id="1.20.1250.20">
    <property type="entry name" value="MFS general substrate transporter like domains"/>
    <property type="match status" value="1"/>
</dbReference>
<comment type="subcellular location">
    <subcellularLocation>
        <location evidence="1">Membrane</location>
        <topology evidence="1">Multi-pass membrane protein</topology>
    </subcellularLocation>
</comment>
<evidence type="ECO:0000256" key="1">
    <source>
        <dbReference type="ARBA" id="ARBA00004141"/>
    </source>
</evidence>
<feature type="compositionally biased region" description="Basic residues" evidence="7">
    <location>
        <begin position="243"/>
        <end position="263"/>
    </location>
</feature>
<keyword evidence="6 8" id="KW-0472">Membrane</keyword>
<evidence type="ECO:0000256" key="7">
    <source>
        <dbReference type="SAM" id="MobiDB-lite"/>
    </source>
</evidence>
<accession>A0A5D2HYD6</accession>
<feature type="transmembrane region" description="Helical" evidence="8">
    <location>
        <begin position="333"/>
        <end position="352"/>
    </location>
</feature>